<reference evidence="2" key="1">
    <citation type="submission" date="2016-11" db="UniProtKB">
        <authorList>
            <consortium name="WormBaseParasite"/>
        </authorList>
    </citation>
    <scope>IDENTIFICATION</scope>
    <source>
        <strain evidence="2">KR3021</strain>
    </source>
</reference>
<name>A0AC35U2Q1_9BILA</name>
<organism evidence="1 2">
    <name type="scientific">Rhabditophanes sp. KR3021</name>
    <dbReference type="NCBI Taxonomy" id="114890"/>
    <lineage>
        <taxon>Eukaryota</taxon>
        <taxon>Metazoa</taxon>
        <taxon>Ecdysozoa</taxon>
        <taxon>Nematoda</taxon>
        <taxon>Chromadorea</taxon>
        <taxon>Rhabditida</taxon>
        <taxon>Tylenchina</taxon>
        <taxon>Panagrolaimomorpha</taxon>
        <taxon>Strongyloidoidea</taxon>
        <taxon>Alloionematidae</taxon>
        <taxon>Rhabditophanes</taxon>
    </lineage>
</organism>
<accession>A0AC35U2Q1</accession>
<protein>
    <submittedName>
        <fullName evidence="2">Innexin</fullName>
    </submittedName>
</protein>
<evidence type="ECO:0000313" key="2">
    <source>
        <dbReference type="WBParaSite" id="RSKR_0000702725.1"/>
    </source>
</evidence>
<dbReference type="Proteomes" id="UP000095286">
    <property type="component" value="Unplaced"/>
</dbReference>
<proteinExistence type="predicted"/>
<evidence type="ECO:0000313" key="1">
    <source>
        <dbReference type="Proteomes" id="UP000095286"/>
    </source>
</evidence>
<sequence length="141" mass="16159">METETKKDTVVGILETDNSSPVLCSLYRIVIGLAYGDLMASVDSVINFWALLGSQIGRILWVIPWLRFVSQHPGTCKYIKEDEKKALLDNIKLHMETETKKRKTPWLAFMKRTILALFFAHFADDFTRAQPPLAVKTWDIT</sequence>
<dbReference type="WBParaSite" id="RSKR_0000702725.1">
    <property type="protein sequence ID" value="RSKR_0000702725.1"/>
    <property type="gene ID" value="RSKR_0000702725"/>
</dbReference>